<organism evidence="1">
    <name type="scientific">Dichomitus squalens</name>
    <dbReference type="NCBI Taxonomy" id="114155"/>
    <lineage>
        <taxon>Eukaryota</taxon>
        <taxon>Fungi</taxon>
        <taxon>Dikarya</taxon>
        <taxon>Basidiomycota</taxon>
        <taxon>Agaricomycotina</taxon>
        <taxon>Agaricomycetes</taxon>
        <taxon>Polyporales</taxon>
        <taxon>Polyporaceae</taxon>
        <taxon>Dichomitus</taxon>
    </lineage>
</organism>
<evidence type="ECO:0000313" key="1">
    <source>
        <dbReference type="EMBL" id="TBU22491.1"/>
    </source>
</evidence>
<dbReference type="EMBL" id="ML143539">
    <property type="protein sequence ID" value="TBU22491.1"/>
    <property type="molecule type" value="Genomic_DNA"/>
</dbReference>
<dbReference type="Proteomes" id="UP000292957">
    <property type="component" value="Unassembled WGS sequence"/>
</dbReference>
<gene>
    <name evidence="1" type="ORF">BD311DRAFT_782279</name>
</gene>
<proteinExistence type="predicted"/>
<name>A0A4Q9M9V9_9APHY</name>
<accession>A0A4Q9M9V9</accession>
<sequence length="133" mass="14652">MAQRDRRACPRYFISKDEFGRVLQKNGSKSGTTRMAYANASVRGHLLLEDSSLLHQREMHLHVPIDVDGPPISRTPFAPGVDVPATAKGGLHVRRLPNAHNDLVLLAEHFHNHPGLTASRRPAVRAMATGHCP</sequence>
<dbReference type="AlphaFoldDB" id="A0A4Q9M9V9"/>
<reference evidence="1" key="1">
    <citation type="submission" date="2019-01" db="EMBL/GenBank/DDBJ databases">
        <title>Draft genome sequences of three monokaryotic isolates of the white-rot basidiomycete fungus Dichomitus squalens.</title>
        <authorList>
            <consortium name="DOE Joint Genome Institute"/>
            <person name="Lopez S.C."/>
            <person name="Andreopoulos B."/>
            <person name="Pangilinan J."/>
            <person name="Lipzen A."/>
            <person name="Riley R."/>
            <person name="Ahrendt S."/>
            <person name="Ng V."/>
            <person name="Barry K."/>
            <person name="Daum C."/>
            <person name="Grigoriev I.V."/>
            <person name="Hilden K.S."/>
            <person name="Makela M.R."/>
            <person name="de Vries R.P."/>
        </authorList>
    </citation>
    <scope>NUCLEOTIDE SEQUENCE [LARGE SCALE GENOMIC DNA]</scope>
    <source>
        <strain evidence="1">OM18370.1</strain>
    </source>
</reference>
<protein>
    <submittedName>
        <fullName evidence="1">Uncharacterized protein</fullName>
    </submittedName>
</protein>